<evidence type="ECO:0000313" key="2">
    <source>
        <dbReference type="Proteomes" id="UP000299102"/>
    </source>
</evidence>
<dbReference type="Proteomes" id="UP000299102">
    <property type="component" value="Unassembled WGS sequence"/>
</dbReference>
<sequence>MKREPSHLIYTSICGSEHNTNETRNVSRDARLTDSNGHRITAGTLMGTAPAWGLSGFPNDNGTAVGCRFLKW</sequence>
<keyword evidence="2" id="KW-1185">Reference proteome</keyword>
<organism evidence="1 2">
    <name type="scientific">Eumeta variegata</name>
    <name type="common">Bagworm moth</name>
    <name type="synonym">Eumeta japonica</name>
    <dbReference type="NCBI Taxonomy" id="151549"/>
    <lineage>
        <taxon>Eukaryota</taxon>
        <taxon>Metazoa</taxon>
        <taxon>Ecdysozoa</taxon>
        <taxon>Arthropoda</taxon>
        <taxon>Hexapoda</taxon>
        <taxon>Insecta</taxon>
        <taxon>Pterygota</taxon>
        <taxon>Neoptera</taxon>
        <taxon>Endopterygota</taxon>
        <taxon>Lepidoptera</taxon>
        <taxon>Glossata</taxon>
        <taxon>Ditrysia</taxon>
        <taxon>Tineoidea</taxon>
        <taxon>Psychidae</taxon>
        <taxon>Oiketicinae</taxon>
        <taxon>Eumeta</taxon>
    </lineage>
</organism>
<name>A0A4C1SUR7_EUMVA</name>
<protein>
    <submittedName>
        <fullName evidence="1">Uncharacterized protein</fullName>
    </submittedName>
</protein>
<gene>
    <name evidence="1" type="ORF">EVAR_91082_1</name>
</gene>
<accession>A0A4C1SUR7</accession>
<dbReference type="AlphaFoldDB" id="A0A4C1SUR7"/>
<dbReference type="EMBL" id="BGZK01003840">
    <property type="protein sequence ID" value="GBP04958.1"/>
    <property type="molecule type" value="Genomic_DNA"/>
</dbReference>
<evidence type="ECO:0000313" key="1">
    <source>
        <dbReference type="EMBL" id="GBP04958.1"/>
    </source>
</evidence>
<reference evidence="1 2" key="1">
    <citation type="journal article" date="2019" name="Commun. Biol.">
        <title>The bagworm genome reveals a unique fibroin gene that provides high tensile strength.</title>
        <authorList>
            <person name="Kono N."/>
            <person name="Nakamura H."/>
            <person name="Ohtoshi R."/>
            <person name="Tomita M."/>
            <person name="Numata K."/>
            <person name="Arakawa K."/>
        </authorList>
    </citation>
    <scope>NUCLEOTIDE SEQUENCE [LARGE SCALE GENOMIC DNA]</scope>
</reference>
<proteinExistence type="predicted"/>
<comment type="caution">
    <text evidence="1">The sequence shown here is derived from an EMBL/GenBank/DDBJ whole genome shotgun (WGS) entry which is preliminary data.</text>
</comment>